<sequence>MTEHHEEEATPPVGFVLPTDIAEDITDIDRQYPLIGAQNASIHWLYDKFTARMGHRVTDAELIKLKSQVEVQAYVNKEIMESLASLHKKIDDLPKTMHEPCLREFECDFSDALFAGVDRECLHQVEKKVGDLSKEKKEETKRERASDSDVLKLKAASTIIPELDISKEEVEKALKAQKEYEASRSLIEQMDKEEANKVELSDLINAHKSKLGKLEKTKI</sequence>
<keyword evidence="2" id="KW-1185">Reference proteome</keyword>
<name>A0ACB9B9J0_ARCLA</name>
<accession>A0ACB9B9J0</accession>
<protein>
    <submittedName>
        <fullName evidence="1">Uncharacterized protein</fullName>
    </submittedName>
</protein>
<gene>
    <name evidence="1" type="ORF">L6452_19499</name>
</gene>
<proteinExistence type="predicted"/>
<organism evidence="1 2">
    <name type="scientific">Arctium lappa</name>
    <name type="common">Greater burdock</name>
    <name type="synonym">Lappa major</name>
    <dbReference type="NCBI Taxonomy" id="4217"/>
    <lineage>
        <taxon>Eukaryota</taxon>
        <taxon>Viridiplantae</taxon>
        <taxon>Streptophyta</taxon>
        <taxon>Embryophyta</taxon>
        <taxon>Tracheophyta</taxon>
        <taxon>Spermatophyta</taxon>
        <taxon>Magnoliopsida</taxon>
        <taxon>eudicotyledons</taxon>
        <taxon>Gunneridae</taxon>
        <taxon>Pentapetalae</taxon>
        <taxon>asterids</taxon>
        <taxon>campanulids</taxon>
        <taxon>Asterales</taxon>
        <taxon>Asteraceae</taxon>
        <taxon>Carduoideae</taxon>
        <taxon>Cardueae</taxon>
        <taxon>Arctiinae</taxon>
        <taxon>Arctium</taxon>
    </lineage>
</organism>
<evidence type="ECO:0000313" key="2">
    <source>
        <dbReference type="Proteomes" id="UP001055879"/>
    </source>
</evidence>
<comment type="caution">
    <text evidence="1">The sequence shown here is derived from an EMBL/GenBank/DDBJ whole genome shotgun (WGS) entry which is preliminary data.</text>
</comment>
<dbReference type="Proteomes" id="UP001055879">
    <property type="component" value="Linkage Group LG06"/>
</dbReference>
<dbReference type="EMBL" id="CM042052">
    <property type="protein sequence ID" value="KAI3718620.1"/>
    <property type="molecule type" value="Genomic_DNA"/>
</dbReference>
<evidence type="ECO:0000313" key="1">
    <source>
        <dbReference type="EMBL" id="KAI3718620.1"/>
    </source>
</evidence>
<reference evidence="2" key="1">
    <citation type="journal article" date="2022" name="Mol. Ecol. Resour.">
        <title>The genomes of chicory, endive, great burdock and yacon provide insights into Asteraceae palaeo-polyploidization history and plant inulin production.</title>
        <authorList>
            <person name="Fan W."/>
            <person name="Wang S."/>
            <person name="Wang H."/>
            <person name="Wang A."/>
            <person name="Jiang F."/>
            <person name="Liu H."/>
            <person name="Zhao H."/>
            <person name="Xu D."/>
            <person name="Zhang Y."/>
        </authorList>
    </citation>
    <scope>NUCLEOTIDE SEQUENCE [LARGE SCALE GENOMIC DNA]</scope>
    <source>
        <strain evidence="2">cv. Niubang</strain>
    </source>
</reference>
<reference evidence="1 2" key="2">
    <citation type="journal article" date="2022" name="Mol. Ecol. Resour.">
        <title>The genomes of chicory, endive, great burdock and yacon provide insights into Asteraceae paleo-polyploidization history and plant inulin production.</title>
        <authorList>
            <person name="Fan W."/>
            <person name="Wang S."/>
            <person name="Wang H."/>
            <person name="Wang A."/>
            <person name="Jiang F."/>
            <person name="Liu H."/>
            <person name="Zhao H."/>
            <person name="Xu D."/>
            <person name="Zhang Y."/>
        </authorList>
    </citation>
    <scope>NUCLEOTIDE SEQUENCE [LARGE SCALE GENOMIC DNA]</scope>
    <source>
        <strain evidence="2">cv. Niubang</strain>
    </source>
</reference>